<protein>
    <submittedName>
        <fullName evidence="2">Uncharacterized protein</fullName>
    </submittedName>
</protein>
<organism evidence="2 3">
    <name type="scientific">Candidatus Amphirhobacter heronislandensis</name>
    <dbReference type="NCBI Taxonomy" id="1732024"/>
    <lineage>
        <taxon>Bacteria</taxon>
        <taxon>Pseudomonadati</taxon>
        <taxon>Pseudomonadota</taxon>
        <taxon>Gammaproteobacteria</taxon>
        <taxon>Candidatus Tethybacterales</taxon>
        <taxon>Candidatus Tethybacteraceae</taxon>
        <taxon>Candidatus Amphirhobacter</taxon>
    </lineage>
</organism>
<accession>A0A930UF24</accession>
<reference evidence="2" key="1">
    <citation type="submission" date="2020-10" db="EMBL/GenBank/DDBJ databases">
        <title>An improved Amphimedon queenslandica hologenome assembly reveals how three proteobacterial symbionts can extend the metabolic phenotypic of their marine sponge host.</title>
        <authorList>
            <person name="Degnan B."/>
            <person name="Degnan S."/>
            <person name="Xiang X."/>
        </authorList>
    </citation>
    <scope>NUCLEOTIDE SEQUENCE</scope>
    <source>
        <strain evidence="2">AqS2</strain>
    </source>
</reference>
<dbReference type="Proteomes" id="UP000604381">
    <property type="component" value="Unassembled WGS sequence"/>
</dbReference>
<dbReference type="EMBL" id="JADHEI010000033">
    <property type="protein sequence ID" value="MBF2735404.1"/>
    <property type="molecule type" value="Genomic_DNA"/>
</dbReference>
<proteinExistence type="predicted"/>
<evidence type="ECO:0000313" key="3">
    <source>
        <dbReference type="Proteomes" id="UP000604381"/>
    </source>
</evidence>
<feature type="region of interest" description="Disordered" evidence="1">
    <location>
        <begin position="97"/>
        <end position="125"/>
    </location>
</feature>
<evidence type="ECO:0000256" key="1">
    <source>
        <dbReference type="SAM" id="MobiDB-lite"/>
    </source>
</evidence>
<comment type="caution">
    <text evidence="2">The sequence shown here is derived from an EMBL/GenBank/DDBJ whole genome shotgun (WGS) entry which is preliminary data.</text>
</comment>
<dbReference type="AlphaFoldDB" id="A0A930UF24"/>
<evidence type="ECO:0000313" key="2">
    <source>
        <dbReference type="EMBL" id="MBF2735404.1"/>
    </source>
</evidence>
<sequence>MPGYEKVSKKSRVCATCDHWRSYDRRPINENLEIEYEVYQKAECGGTINREQMMTPLSKCKDWRMWTKLVVKPITVKDAKTEMRNLNRIRKAKEYLGQQAAQSGATAAEGAAPAAEAPAQEPQQG</sequence>
<gene>
    <name evidence="2" type="ORF">ISN26_04920</name>
</gene>
<keyword evidence="3" id="KW-1185">Reference proteome</keyword>
<name>A0A930UF24_9GAMM</name>